<accession>A0A495JQN3</accession>
<dbReference type="RefSeq" id="WP_121159414.1">
    <property type="nucleotide sequence ID" value="NZ_RBKT01000001.1"/>
</dbReference>
<feature type="compositionally biased region" description="Polar residues" evidence="1">
    <location>
        <begin position="1"/>
        <end position="15"/>
    </location>
</feature>
<protein>
    <submittedName>
        <fullName evidence="2">Uncharacterized protein</fullName>
    </submittedName>
</protein>
<evidence type="ECO:0000313" key="3">
    <source>
        <dbReference type="Proteomes" id="UP000277671"/>
    </source>
</evidence>
<dbReference type="AlphaFoldDB" id="A0A495JQN3"/>
<sequence length="67" mass="6822">MSTKDGASTAGSTSAEPDAEVEVEQARPETSPASGRAPSMLSAGRGAGPHQNFAIGVSGRTRRRPRA</sequence>
<evidence type="ECO:0000256" key="1">
    <source>
        <dbReference type="SAM" id="MobiDB-lite"/>
    </source>
</evidence>
<gene>
    <name evidence="2" type="ORF">BDK92_5683</name>
</gene>
<organism evidence="2 3">
    <name type="scientific">Micromonospora pisi</name>
    <dbReference type="NCBI Taxonomy" id="589240"/>
    <lineage>
        <taxon>Bacteria</taxon>
        <taxon>Bacillati</taxon>
        <taxon>Actinomycetota</taxon>
        <taxon>Actinomycetes</taxon>
        <taxon>Micromonosporales</taxon>
        <taxon>Micromonosporaceae</taxon>
        <taxon>Micromonospora</taxon>
    </lineage>
</organism>
<name>A0A495JQN3_9ACTN</name>
<evidence type="ECO:0000313" key="2">
    <source>
        <dbReference type="EMBL" id="RKR91290.1"/>
    </source>
</evidence>
<reference evidence="2 3" key="1">
    <citation type="submission" date="2018-10" db="EMBL/GenBank/DDBJ databases">
        <title>Sequencing the genomes of 1000 actinobacteria strains.</title>
        <authorList>
            <person name="Klenk H.-P."/>
        </authorList>
    </citation>
    <scope>NUCLEOTIDE SEQUENCE [LARGE SCALE GENOMIC DNA]</scope>
    <source>
        <strain evidence="2 3">DSM 45175</strain>
    </source>
</reference>
<dbReference type="EMBL" id="RBKT01000001">
    <property type="protein sequence ID" value="RKR91290.1"/>
    <property type="molecule type" value="Genomic_DNA"/>
</dbReference>
<dbReference type="Proteomes" id="UP000277671">
    <property type="component" value="Unassembled WGS sequence"/>
</dbReference>
<proteinExistence type="predicted"/>
<keyword evidence="3" id="KW-1185">Reference proteome</keyword>
<feature type="region of interest" description="Disordered" evidence="1">
    <location>
        <begin position="1"/>
        <end position="67"/>
    </location>
</feature>
<comment type="caution">
    <text evidence="2">The sequence shown here is derived from an EMBL/GenBank/DDBJ whole genome shotgun (WGS) entry which is preliminary data.</text>
</comment>